<dbReference type="Proteomes" id="UP000789366">
    <property type="component" value="Unassembled WGS sequence"/>
</dbReference>
<evidence type="ECO:0000313" key="2">
    <source>
        <dbReference type="Proteomes" id="UP000789366"/>
    </source>
</evidence>
<comment type="caution">
    <text evidence="1">The sequence shown here is derived from an EMBL/GenBank/DDBJ whole genome shotgun (WGS) entry which is preliminary data.</text>
</comment>
<sequence>KNSDLENNEDDCVLYELTKLEKLVAMHFANLEENQEVKFSEMFKFKDELIDNLQDINNDTEAQIHKLSHFFLLPIKSESHYY</sequence>
<proteinExistence type="predicted"/>
<organism evidence="1 2">
    <name type="scientific">Cetraspora pellucida</name>
    <dbReference type="NCBI Taxonomy" id="1433469"/>
    <lineage>
        <taxon>Eukaryota</taxon>
        <taxon>Fungi</taxon>
        <taxon>Fungi incertae sedis</taxon>
        <taxon>Mucoromycota</taxon>
        <taxon>Glomeromycotina</taxon>
        <taxon>Glomeromycetes</taxon>
        <taxon>Diversisporales</taxon>
        <taxon>Gigasporaceae</taxon>
        <taxon>Cetraspora</taxon>
    </lineage>
</organism>
<evidence type="ECO:0000313" key="1">
    <source>
        <dbReference type="EMBL" id="CAG8635600.1"/>
    </source>
</evidence>
<accession>A0ACA9N8N3</accession>
<protein>
    <submittedName>
        <fullName evidence="1">11565_t:CDS:1</fullName>
    </submittedName>
</protein>
<name>A0ACA9N8N3_9GLOM</name>
<keyword evidence="2" id="KW-1185">Reference proteome</keyword>
<gene>
    <name evidence="1" type="ORF">SPELUC_LOCUS8372</name>
</gene>
<dbReference type="EMBL" id="CAJVPW010012435">
    <property type="protein sequence ID" value="CAG8635600.1"/>
    <property type="molecule type" value="Genomic_DNA"/>
</dbReference>
<reference evidence="1" key="1">
    <citation type="submission" date="2021-06" db="EMBL/GenBank/DDBJ databases">
        <authorList>
            <person name="Kallberg Y."/>
            <person name="Tangrot J."/>
            <person name="Rosling A."/>
        </authorList>
    </citation>
    <scope>NUCLEOTIDE SEQUENCE</scope>
    <source>
        <strain evidence="1">28 12/20/2015</strain>
    </source>
</reference>
<feature type="non-terminal residue" evidence="1">
    <location>
        <position position="1"/>
    </location>
</feature>